<evidence type="ECO:0008006" key="4">
    <source>
        <dbReference type="Google" id="ProtNLM"/>
    </source>
</evidence>
<name>A0ABW1A7S4_9ACTN</name>
<comment type="caution">
    <text evidence="2">The sequence shown here is derived from an EMBL/GenBank/DDBJ whole genome shotgun (WGS) entry which is preliminary data.</text>
</comment>
<keyword evidence="1" id="KW-1133">Transmembrane helix</keyword>
<organism evidence="2 3">
    <name type="scientific">Actinomadura rugatobispora</name>
    <dbReference type="NCBI Taxonomy" id="1994"/>
    <lineage>
        <taxon>Bacteria</taxon>
        <taxon>Bacillati</taxon>
        <taxon>Actinomycetota</taxon>
        <taxon>Actinomycetes</taxon>
        <taxon>Streptosporangiales</taxon>
        <taxon>Thermomonosporaceae</taxon>
        <taxon>Actinomadura</taxon>
    </lineage>
</organism>
<evidence type="ECO:0000313" key="3">
    <source>
        <dbReference type="Proteomes" id="UP001596074"/>
    </source>
</evidence>
<keyword evidence="1" id="KW-0472">Membrane</keyword>
<keyword evidence="3" id="KW-1185">Reference proteome</keyword>
<proteinExistence type="predicted"/>
<keyword evidence="1" id="KW-0812">Transmembrane</keyword>
<feature type="transmembrane region" description="Helical" evidence="1">
    <location>
        <begin position="24"/>
        <end position="48"/>
    </location>
</feature>
<evidence type="ECO:0000313" key="2">
    <source>
        <dbReference type="EMBL" id="MFC5751570.1"/>
    </source>
</evidence>
<protein>
    <recommendedName>
        <fullName evidence="4">DUF4307 domain-containing protein</fullName>
    </recommendedName>
</protein>
<dbReference type="EMBL" id="JBHSON010000072">
    <property type="protein sequence ID" value="MFC5751570.1"/>
    <property type="molecule type" value="Genomic_DNA"/>
</dbReference>
<gene>
    <name evidence="2" type="ORF">ACFPZN_38645</name>
</gene>
<dbReference type="RefSeq" id="WP_378287500.1">
    <property type="nucleotide sequence ID" value="NZ_JBHSON010000072.1"/>
</dbReference>
<sequence>MPTHEWTLAQDPYGRGGRRRNKKALIIAAVIMGVTGLIAVLGLLVPALSGEGTPRLGSKSYDAQVDCQVNTVGGAGTVTISGTIKGDSSRFKVTVEVLDAATKQRIGERTFDVRDTTTFSGATAAQASVGPAGIECRIAKVV</sequence>
<evidence type="ECO:0000256" key="1">
    <source>
        <dbReference type="SAM" id="Phobius"/>
    </source>
</evidence>
<dbReference type="Proteomes" id="UP001596074">
    <property type="component" value="Unassembled WGS sequence"/>
</dbReference>
<accession>A0ABW1A7S4</accession>
<reference evidence="3" key="1">
    <citation type="journal article" date="2019" name="Int. J. Syst. Evol. Microbiol.">
        <title>The Global Catalogue of Microorganisms (GCM) 10K type strain sequencing project: providing services to taxonomists for standard genome sequencing and annotation.</title>
        <authorList>
            <consortium name="The Broad Institute Genomics Platform"/>
            <consortium name="The Broad Institute Genome Sequencing Center for Infectious Disease"/>
            <person name="Wu L."/>
            <person name="Ma J."/>
        </authorList>
    </citation>
    <scope>NUCLEOTIDE SEQUENCE [LARGE SCALE GENOMIC DNA]</scope>
    <source>
        <strain evidence="3">KCTC 42087</strain>
    </source>
</reference>